<reference evidence="2 3" key="1">
    <citation type="submission" date="2021-06" db="EMBL/GenBank/DDBJ databases">
        <title>Gemonas diversity in paddy soil.</title>
        <authorList>
            <person name="Liu G."/>
        </authorList>
    </citation>
    <scope>NUCLEOTIDE SEQUENCE [LARGE SCALE GENOMIC DNA]</scope>
    <source>
        <strain evidence="2 3">RG2</strain>
    </source>
</reference>
<protein>
    <submittedName>
        <fullName evidence="2">Lactate utilization protein</fullName>
    </submittedName>
</protein>
<name>A0ABX8LL14_9BACT</name>
<evidence type="ECO:0000313" key="3">
    <source>
        <dbReference type="Proteomes" id="UP000683559"/>
    </source>
</evidence>
<dbReference type="Proteomes" id="UP000683559">
    <property type="component" value="Chromosome"/>
</dbReference>
<dbReference type="EMBL" id="CP077683">
    <property type="protein sequence ID" value="QXE92706.1"/>
    <property type="molecule type" value="Genomic_DNA"/>
</dbReference>
<dbReference type="Pfam" id="PF02589">
    <property type="entry name" value="LUD_dom"/>
    <property type="match status" value="1"/>
</dbReference>
<keyword evidence="3" id="KW-1185">Reference proteome</keyword>
<feature type="domain" description="LUD" evidence="1">
    <location>
        <begin position="3"/>
        <end position="175"/>
    </location>
</feature>
<sequence>MYEQFKARAVGVGAEVHRVTTCSDAVEFVLSFLKQEGIADHPGIYAVWAQGPFLDAVGREVLRGVPGLSFEVTRERAAQAKVGISDMSFAVADTGSLVQDQAAADQRLASALTGIHIALVPTSNILADKTSLFSRINPANSRFIAFITGPSRTADIERVLTIGVHGPERLIILFVDELGGEKR</sequence>
<evidence type="ECO:0000313" key="2">
    <source>
        <dbReference type="EMBL" id="QXE92706.1"/>
    </source>
</evidence>
<dbReference type="PANTHER" id="PTHR43682">
    <property type="entry name" value="LACTATE UTILIZATION PROTEIN C"/>
    <property type="match status" value="1"/>
</dbReference>
<dbReference type="RefSeq" id="WP_217289251.1">
    <property type="nucleotide sequence ID" value="NZ_CP077683.1"/>
</dbReference>
<gene>
    <name evidence="2" type="ORF">KP001_09365</name>
</gene>
<organism evidence="2 3">
    <name type="scientific">Geomonas subterranea</name>
    <dbReference type="NCBI Taxonomy" id="2847989"/>
    <lineage>
        <taxon>Bacteria</taxon>
        <taxon>Pseudomonadati</taxon>
        <taxon>Thermodesulfobacteriota</taxon>
        <taxon>Desulfuromonadia</taxon>
        <taxon>Geobacterales</taxon>
        <taxon>Geobacteraceae</taxon>
        <taxon>Geomonas</taxon>
    </lineage>
</organism>
<dbReference type="InterPro" id="IPR003741">
    <property type="entry name" value="LUD_dom"/>
</dbReference>
<evidence type="ECO:0000259" key="1">
    <source>
        <dbReference type="Pfam" id="PF02589"/>
    </source>
</evidence>
<accession>A0ABX8LL14</accession>
<proteinExistence type="predicted"/>
<dbReference type="PANTHER" id="PTHR43682:SF1">
    <property type="entry name" value="LACTATE UTILIZATION PROTEIN C"/>
    <property type="match status" value="1"/>
</dbReference>